<proteinExistence type="predicted"/>
<dbReference type="Proteomes" id="UP000276223">
    <property type="component" value="Unassembled WGS sequence"/>
</dbReference>
<keyword evidence="2" id="KW-0645">Protease</keyword>
<feature type="compositionally biased region" description="Basic and acidic residues" evidence="1">
    <location>
        <begin position="722"/>
        <end position="737"/>
    </location>
</feature>
<keyword evidence="2" id="KW-0378">Hydrolase</keyword>
<dbReference type="PANTHER" id="PTHR30217">
    <property type="entry name" value="PEPTIDASE U32 FAMILY"/>
    <property type="match status" value="1"/>
</dbReference>
<dbReference type="InterPro" id="IPR001539">
    <property type="entry name" value="Peptidase_U32"/>
</dbReference>
<dbReference type="GO" id="GO:0008233">
    <property type="term" value="F:peptidase activity"/>
    <property type="evidence" value="ECO:0007669"/>
    <property type="project" value="UniProtKB-KW"/>
</dbReference>
<reference evidence="2 3" key="1">
    <citation type="submission" date="2018-11" db="EMBL/GenBank/DDBJ databases">
        <title>Genomic Encyclopedia of Type Strains, Phase IV (KMG-IV): sequencing the most valuable type-strain genomes for metagenomic binning, comparative biology and taxonomic classification.</title>
        <authorList>
            <person name="Goeker M."/>
        </authorList>
    </citation>
    <scope>NUCLEOTIDE SEQUENCE [LARGE SCALE GENOMIC DNA]</scope>
    <source>
        <strain evidence="2 3">DSM 22027</strain>
    </source>
</reference>
<name>A0A3N1UNB1_9BACT</name>
<organism evidence="2 3">
    <name type="scientific">Desulfosoma caldarium</name>
    <dbReference type="NCBI Taxonomy" id="610254"/>
    <lineage>
        <taxon>Bacteria</taxon>
        <taxon>Pseudomonadati</taxon>
        <taxon>Thermodesulfobacteriota</taxon>
        <taxon>Syntrophobacteria</taxon>
        <taxon>Syntrophobacterales</taxon>
        <taxon>Syntrophobacteraceae</taxon>
        <taxon>Desulfosoma</taxon>
    </lineage>
</organism>
<gene>
    <name evidence="2" type="ORF">EDC27_2504</name>
</gene>
<dbReference type="AlphaFoldDB" id="A0A3N1UNB1"/>
<dbReference type="PANTHER" id="PTHR30217:SF10">
    <property type="entry name" value="23S RRNA 5-HYDROXYCYTIDINE C2501 SYNTHASE"/>
    <property type="match status" value="1"/>
</dbReference>
<accession>A0A3N1UNB1</accession>
<evidence type="ECO:0000313" key="2">
    <source>
        <dbReference type="EMBL" id="ROQ91218.1"/>
    </source>
</evidence>
<keyword evidence="3" id="KW-1185">Reference proteome</keyword>
<comment type="caution">
    <text evidence="2">The sequence shown here is derived from an EMBL/GenBank/DDBJ whole genome shotgun (WGS) entry which is preliminary data.</text>
</comment>
<protein>
    <submittedName>
        <fullName evidence="2">Putative protease</fullName>
    </submittedName>
</protein>
<evidence type="ECO:0000256" key="1">
    <source>
        <dbReference type="SAM" id="MobiDB-lite"/>
    </source>
</evidence>
<evidence type="ECO:0000313" key="3">
    <source>
        <dbReference type="Proteomes" id="UP000276223"/>
    </source>
</evidence>
<feature type="region of interest" description="Disordered" evidence="1">
    <location>
        <begin position="715"/>
        <end position="737"/>
    </location>
</feature>
<dbReference type="Pfam" id="PF01136">
    <property type="entry name" value="Peptidase_U32"/>
    <property type="match status" value="1"/>
</dbReference>
<sequence>MKGCKEMAELMPKKPRTLHGSGSVLPELLAPAGHWEALWAAVENGADAIYLGLKNFSARAHAVNFTLDDLARLLPFTHRRGVAVYVALNSVVTGQEIPSVMDTLQALSDLGVDALIVQDPGLFFLCRHHFPSLPLHASTLTAVHNSAGVNVLERLGARRIVLARELTLEEIQAIRRKTQAELEIFVHGALCYSISGLCLASSFRGGHSGLQGRCVQPCRLRYVQDRKSGYFFSCNDFSALAHLPHLRKLGLAALKIEGRMKDAEYIATVVRAYRHVLDTPDDRVHVAVEEARDWLTRAPARRLTDAFFGKDPSKEILSPHRSGSSGLWVATVRSVGLDGLKVDLRHPVRVGDRLRPESPDGKEAPSFVLDGIQAQDGTFMEETSARGSVLFTTRTPVELVTGARLFRIGRKPLPVNKLWQSIVRDAPRPLSYRHQWNRHESLEEHFFRGPLNVRRLTPSLWIKIRSLSDLGRAMSSPAQRVWLVASRENLEKVAKRRLHEAQKKRFGWALPPVLFEKDVEYYRKAVAWYVSKGYRAWEINNWSHLDWMFESEKIFLVAGSRMNVRNKAAMAAVAEAGCRCVVLSWEITRDELREIVADPVPSIPVVSVYGRPSLFLSRIQPPLLENRPLRTLRGDVYVYRREGPLAALYADRPCNWFEKVPELEAMGYRTFLIDLGESFTPMEAGQWERLLSAFQRRRADGPYSLFNFDRKPIPNPKARRSNLQDHEGKIERFSDMG</sequence>
<dbReference type="GO" id="GO:0006508">
    <property type="term" value="P:proteolysis"/>
    <property type="evidence" value="ECO:0007669"/>
    <property type="project" value="UniProtKB-KW"/>
</dbReference>
<dbReference type="InterPro" id="IPR051454">
    <property type="entry name" value="RNA/ubiquinone_mod_enzymes"/>
</dbReference>
<dbReference type="EMBL" id="RJVA01000013">
    <property type="protein sequence ID" value="ROQ91218.1"/>
    <property type="molecule type" value="Genomic_DNA"/>
</dbReference>